<comment type="caution">
    <text evidence="1">The sequence shown here is derived from an EMBL/GenBank/DDBJ whole genome shotgun (WGS) entry which is preliminary data.</text>
</comment>
<keyword evidence="2" id="KW-1185">Reference proteome</keyword>
<accession>A0A245ZLJ8</accession>
<evidence type="ECO:0000313" key="1">
    <source>
        <dbReference type="EMBL" id="OWK30619.1"/>
    </source>
</evidence>
<organism evidence="1 2">
    <name type="scientific">Sphingomonas mucosissima</name>
    <dbReference type="NCBI Taxonomy" id="370959"/>
    <lineage>
        <taxon>Bacteria</taxon>
        <taxon>Pseudomonadati</taxon>
        <taxon>Pseudomonadota</taxon>
        <taxon>Alphaproteobacteria</taxon>
        <taxon>Sphingomonadales</taxon>
        <taxon>Sphingomonadaceae</taxon>
        <taxon>Sphingomonas</taxon>
    </lineage>
</organism>
<dbReference type="AlphaFoldDB" id="A0A245ZLJ8"/>
<reference evidence="1 2" key="1">
    <citation type="submission" date="2017-03" db="EMBL/GenBank/DDBJ databases">
        <title>Genome sequence of Sphingomonas mucosissima DSM 17494.</title>
        <authorList>
            <person name="Poehlein A."/>
            <person name="Wuebbeler J.H."/>
            <person name="Steinbuechel A."/>
            <person name="Daniel R."/>
        </authorList>
    </citation>
    <scope>NUCLEOTIDE SEQUENCE [LARGE SCALE GENOMIC DNA]</scope>
    <source>
        <strain evidence="1 2">DSM 17494</strain>
    </source>
</reference>
<gene>
    <name evidence="1" type="ORF">SPMU_16080</name>
</gene>
<sequence length="241" mass="26574">MARHRRVFPWGRQCDARRFKGLSGRPHNDRTDRMTRFIAMLAAMLLSLAALPAHAAVLITFWSHEFGNHFPHAFFTLRGTPDAGGEPVDLNYGFTPKAITPAILFGPVAGRIDIAKRGYMDGSDAQFSLVLTDAQYASILRLVDEWDEKKGDGTYRMNTRNCVHFTQEAARRAGLTQVEFPGLMKKPRSYLKAVATANATQVTVIDRHGKEYLASLEAERKPVVPSAINAPAAPAAPLAVN</sequence>
<evidence type="ECO:0000313" key="2">
    <source>
        <dbReference type="Proteomes" id="UP000197783"/>
    </source>
</evidence>
<protein>
    <recommendedName>
        <fullName evidence="3">DUF4105 domain-containing protein</fullName>
    </recommendedName>
</protein>
<dbReference type="Proteomes" id="UP000197783">
    <property type="component" value="Unassembled WGS sequence"/>
</dbReference>
<dbReference type="EMBL" id="NBBJ01000002">
    <property type="protein sequence ID" value="OWK30619.1"/>
    <property type="molecule type" value="Genomic_DNA"/>
</dbReference>
<name>A0A245ZLJ8_9SPHN</name>
<proteinExistence type="predicted"/>
<evidence type="ECO:0008006" key="3">
    <source>
        <dbReference type="Google" id="ProtNLM"/>
    </source>
</evidence>